<keyword evidence="10" id="KW-1185">Reference proteome</keyword>
<dbReference type="GO" id="GO:0005886">
    <property type="term" value="C:plasma membrane"/>
    <property type="evidence" value="ECO:0007669"/>
    <property type="project" value="UniProtKB-SubCell"/>
</dbReference>
<dbReference type="CDD" id="cd06853">
    <property type="entry name" value="GT_WecA_like"/>
    <property type="match status" value="1"/>
</dbReference>
<keyword evidence="2" id="KW-1003">Cell membrane</keyword>
<evidence type="ECO:0000256" key="4">
    <source>
        <dbReference type="ARBA" id="ARBA00022692"/>
    </source>
</evidence>
<keyword evidence="6 8" id="KW-0472">Membrane</keyword>
<dbReference type="PANTHER" id="PTHR22926:SF3">
    <property type="entry name" value="UNDECAPRENYL-PHOSPHATE ALPHA-N-ACETYLGLUCOSAMINYL 1-PHOSPHATE TRANSFERASE"/>
    <property type="match status" value="1"/>
</dbReference>
<evidence type="ECO:0000256" key="1">
    <source>
        <dbReference type="ARBA" id="ARBA00004651"/>
    </source>
</evidence>
<proteinExistence type="predicted"/>
<comment type="subcellular location">
    <subcellularLocation>
        <location evidence="1">Cell membrane</location>
        <topology evidence="1">Multi-pass membrane protein</topology>
    </subcellularLocation>
</comment>
<dbReference type="GO" id="GO:0016780">
    <property type="term" value="F:phosphotransferase activity, for other substituted phosphate groups"/>
    <property type="evidence" value="ECO:0007669"/>
    <property type="project" value="InterPro"/>
</dbReference>
<feature type="transmembrane region" description="Helical" evidence="8">
    <location>
        <begin position="160"/>
        <end position="178"/>
    </location>
</feature>
<feature type="transmembrane region" description="Helical" evidence="8">
    <location>
        <begin position="6"/>
        <end position="25"/>
    </location>
</feature>
<dbReference type="GO" id="GO:0071555">
    <property type="term" value="P:cell wall organization"/>
    <property type="evidence" value="ECO:0007669"/>
    <property type="project" value="TreeGrafter"/>
</dbReference>
<organism evidence="9 10">
    <name type="scientific">Caloramator proteoclasticus DSM 10124</name>
    <dbReference type="NCBI Taxonomy" id="1121262"/>
    <lineage>
        <taxon>Bacteria</taxon>
        <taxon>Bacillati</taxon>
        <taxon>Bacillota</taxon>
        <taxon>Clostridia</taxon>
        <taxon>Eubacteriales</taxon>
        <taxon>Clostridiaceae</taxon>
        <taxon>Caloramator</taxon>
    </lineage>
</organism>
<evidence type="ECO:0000256" key="5">
    <source>
        <dbReference type="ARBA" id="ARBA00022989"/>
    </source>
</evidence>
<dbReference type="PROSITE" id="PS01348">
    <property type="entry name" value="MRAY_2"/>
    <property type="match status" value="1"/>
</dbReference>
<accession>A0A1M4SAR4</accession>
<protein>
    <submittedName>
        <fullName evidence="9">UDP-GlcNAc:undecaprenyl-phosphate GlcNAc-1-phosphate transferase</fullName>
    </submittedName>
</protein>
<evidence type="ECO:0000313" key="9">
    <source>
        <dbReference type="EMBL" id="SHE29258.1"/>
    </source>
</evidence>
<feature type="transmembrane region" description="Helical" evidence="8">
    <location>
        <begin position="237"/>
        <end position="258"/>
    </location>
</feature>
<dbReference type="Pfam" id="PF00953">
    <property type="entry name" value="Glycos_transf_4"/>
    <property type="match status" value="1"/>
</dbReference>
<evidence type="ECO:0000256" key="6">
    <source>
        <dbReference type="ARBA" id="ARBA00023136"/>
    </source>
</evidence>
<sequence>MKYLYMFLFPALTSFLLTPLVKKLAYKLGAIDVPKDERRLHKKPIPRLGGLAIFTSFLIYSLYYIGFKSNFDGILVGALIIVAMGIVDDIRELKPKTKLLFQIIAAIVLILFGIKINYITIPFLPGTGSFYVGWIGIPITILWVVGMTNAVNLIDGLDGLACGVCTISALSLFGVSIISGRMTVGILSIILSGACIGFLYYNFNPASIFMGDTGSQFLGFTLAAISIQGAIKSATAVAVAVPILALGLPIYDTLFAMIRRKINNRPIMEADKGHLHHRLLALGYSQKQVAIILYIVSGIFGITSIIAMSVSTKKSYLILMIVCTLVLAFATELGLLKRTKR</sequence>
<feature type="binding site" evidence="7">
    <location>
        <position position="212"/>
    </location>
    <ligand>
        <name>Mg(2+)</name>
        <dbReference type="ChEBI" id="CHEBI:18420"/>
    </ligand>
</feature>
<dbReference type="EMBL" id="FQVG01000001">
    <property type="protein sequence ID" value="SHE29258.1"/>
    <property type="molecule type" value="Genomic_DNA"/>
</dbReference>
<dbReference type="Proteomes" id="UP000184423">
    <property type="component" value="Unassembled WGS sequence"/>
</dbReference>
<evidence type="ECO:0000313" key="10">
    <source>
        <dbReference type="Proteomes" id="UP000184423"/>
    </source>
</evidence>
<comment type="cofactor">
    <cofactor evidence="7">
        <name>Mg(2+)</name>
        <dbReference type="ChEBI" id="CHEBI:18420"/>
    </cofactor>
</comment>
<keyword evidence="3 9" id="KW-0808">Transferase</keyword>
<evidence type="ECO:0000256" key="7">
    <source>
        <dbReference type="PIRSR" id="PIRSR600715-1"/>
    </source>
</evidence>
<feature type="transmembrane region" description="Helical" evidence="8">
    <location>
        <begin position="184"/>
        <end position="203"/>
    </location>
</feature>
<evidence type="ECO:0000256" key="8">
    <source>
        <dbReference type="SAM" id="Phobius"/>
    </source>
</evidence>
<evidence type="ECO:0000256" key="2">
    <source>
        <dbReference type="ARBA" id="ARBA00022475"/>
    </source>
</evidence>
<feature type="transmembrane region" description="Helical" evidence="8">
    <location>
        <begin position="289"/>
        <end position="310"/>
    </location>
</feature>
<keyword evidence="5 8" id="KW-1133">Transmembrane helix</keyword>
<dbReference type="GO" id="GO:0009103">
    <property type="term" value="P:lipopolysaccharide biosynthetic process"/>
    <property type="evidence" value="ECO:0007669"/>
    <property type="project" value="TreeGrafter"/>
</dbReference>
<keyword evidence="4 8" id="KW-0812">Transmembrane</keyword>
<feature type="transmembrane region" description="Helical" evidence="8">
    <location>
        <begin position="316"/>
        <end position="336"/>
    </location>
</feature>
<feature type="binding site" evidence="7">
    <location>
        <position position="152"/>
    </location>
    <ligand>
        <name>Mg(2+)</name>
        <dbReference type="ChEBI" id="CHEBI:18420"/>
    </ligand>
</feature>
<dbReference type="InterPro" id="IPR018480">
    <property type="entry name" value="PNAcMuramoyl-5peptid_Trfase_CS"/>
</dbReference>
<keyword evidence="7" id="KW-0479">Metal-binding</keyword>
<keyword evidence="7" id="KW-0460">Magnesium</keyword>
<feature type="transmembrane region" description="Helical" evidence="8">
    <location>
        <begin position="215"/>
        <end position="231"/>
    </location>
</feature>
<dbReference type="AlphaFoldDB" id="A0A1M4SAR4"/>
<gene>
    <name evidence="9" type="ORF">SAMN02746091_00093</name>
</gene>
<reference evidence="10" key="1">
    <citation type="submission" date="2016-11" db="EMBL/GenBank/DDBJ databases">
        <authorList>
            <person name="Varghese N."/>
            <person name="Submissions S."/>
        </authorList>
    </citation>
    <scope>NUCLEOTIDE SEQUENCE [LARGE SCALE GENOMIC DNA]</scope>
    <source>
        <strain evidence="10">DSM 10124</strain>
    </source>
</reference>
<feature type="transmembrane region" description="Helical" evidence="8">
    <location>
        <begin position="131"/>
        <end position="153"/>
    </location>
</feature>
<dbReference type="PANTHER" id="PTHR22926">
    <property type="entry name" value="PHOSPHO-N-ACETYLMURAMOYL-PENTAPEPTIDE-TRANSFERASE"/>
    <property type="match status" value="1"/>
</dbReference>
<feature type="transmembrane region" description="Helical" evidence="8">
    <location>
        <begin position="99"/>
        <end position="119"/>
    </location>
</feature>
<evidence type="ECO:0000256" key="3">
    <source>
        <dbReference type="ARBA" id="ARBA00022679"/>
    </source>
</evidence>
<dbReference type="GO" id="GO:0046872">
    <property type="term" value="F:metal ion binding"/>
    <property type="evidence" value="ECO:0007669"/>
    <property type="project" value="UniProtKB-KW"/>
</dbReference>
<feature type="transmembrane region" description="Helical" evidence="8">
    <location>
        <begin position="71"/>
        <end position="87"/>
    </location>
</feature>
<dbReference type="GO" id="GO:0044038">
    <property type="term" value="P:cell wall macromolecule biosynthetic process"/>
    <property type="evidence" value="ECO:0007669"/>
    <property type="project" value="TreeGrafter"/>
</dbReference>
<dbReference type="RefSeq" id="WP_073247593.1">
    <property type="nucleotide sequence ID" value="NZ_FQVG01000001.1"/>
</dbReference>
<dbReference type="InterPro" id="IPR000715">
    <property type="entry name" value="Glycosyl_transferase_4"/>
</dbReference>
<feature type="transmembrane region" description="Helical" evidence="8">
    <location>
        <begin position="45"/>
        <end position="65"/>
    </location>
</feature>
<name>A0A1M4SAR4_9CLOT</name>